<sequence length="416" mass="41913">MSSGKRLPPARFPLPLRLAVAVPVGSLFVGLPAPAAAVPDPAAPVLSFADTETTIEPGGTAETVLNIEPGDAEGTVCLYGLELSHGMFKDSGLDGPSPGIAVSISGRPEETAEVDAWLSYAELDGEDGAEADCPESPKELGEVYKAGTHDAFRVTVAAPEPTPEPSETSGPSESPSPTDSPGPSDSPDPTASPSPTDSPGPSDSPDPTASPSPTGSPTESVGPSPSPSGGPSTTASATDPDPSEPDPTDTEPSDPDPTDPDPSDPDPTDTEPSDPDPTDPDPTDTAPQDEETPDGDDATAPPHSPVTTGGRDAPGTGDLADLPRVSEGGDESDARAPAPAASDGDGMAELPSLEPGEDDASRTTGVAASENTPAPVVTPAVLVLFLVLLLLFSMPLAPSRRVRIGPTAYMGRRRKG</sequence>
<evidence type="ECO:0000313" key="5">
    <source>
        <dbReference type="Proteomes" id="UP000578077"/>
    </source>
</evidence>
<dbReference type="EMBL" id="JACHLY010000001">
    <property type="protein sequence ID" value="MBB5999092.1"/>
    <property type="molecule type" value="Genomic_DNA"/>
</dbReference>
<feature type="compositionally biased region" description="Pro residues" evidence="1">
    <location>
        <begin position="178"/>
        <end position="210"/>
    </location>
</feature>
<feature type="region of interest" description="Disordered" evidence="1">
    <location>
        <begin position="156"/>
        <end position="370"/>
    </location>
</feature>
<comment type="caution">
    <text evidence="4">The sequence shown here is derived from an EMBL/GenBank/DDBJ whole genome shotgun (WGS) entry which is preliminary data.</text>
</comment>
<keyword evidence="5" id="KW-1185">Reference proteome</keyword>
<reference evidence="4 5" key="1">
    <citation type="submission" date="2020-08" db="EMBL/GenBank/DDBJ databases">
        <title>Sequencing the genomes of 1000 actinobacteria strains.</title>
        <authorList>
            <person name="Klenk H.-P."/>
        </authorList>
    </citation>
    <scope>NUCLEOTIDE SEQUENCE [LARGE SCALE GENOMIC DNA]</scope>
    <source>
        <strain evidence="4 5">DSM 44593</strain>
    </source>
</reference>
<gene>
    <name evidence="4" type="ORF">HNR25_002843</name>
</gene>
<keyword evidence="2" id="KW-0812">Transmembrane</keyword>
<organism evidence="4 5">
    <name type="scientific">Streptomonospora salina</name>
    <dbReference type="NCBI Taxonomy" id="104205"/>
    <lineage>
        <taxon>Bacteria</taxon>
        <taxon>Bacillati</taxon>
        <taxon>Actinomycetota</taxon>
        <taxon>Actinomycetes</taxon>
        <taxon>Streptosporangiales</taxon>
        <taxon>Nocardiopsidaceae</taxon>
        <taxon>Streptomonospora</taxon>
    </lineage>
</organism>
<evidence type="ECO:0000256" key="1">
    <source>
        <dbReference type="SAM" id="MobiDB-lite"/>
    </source>
</evidence>
<keyword evidence="2" id="KW-0472">Membrane</keyword>
<dbReference type="RefSeq" id="WP_184635778.1">
    <property type="nucleotide sequence ID" value="NZ_BAABKT010000010.1"/>
</dbReference>
<name>A0A841E868_9ACTN</name>
<feature type="compositionally biased region" description="Acidic residues" evidence="1">
    <location>
        <begin position="241"/>
        <end position="297"/>
    </location>
</feature>
<evidence type="ECO:0000256" key="3">
    <source>
        <dbReference type="SAM" id="SignalP"/>
    </source>
</evidence>
<feature type="compositionally biased region" description="Low complexity" evidence="1">
    <location>
        <begin position="335"/>
        <end position="348"/>
    </location>
</feature>
<feature type="compositionally biased region" description="Low complexity" evidence="1">
    <location>
        <begin position="165"/>
        <end position="177"/>
    </location>
</feature>
<evidence type="ECO:0000313" key="4">
    <source>
        <dbReference type="EMBL" id="MBB5999092.1"/>
    </source>
</evidence>
<feature type="transmembrane region" description="Helical" evidence="2">
    <location>
        <begin position="376"/>
        <end position="397"/>
    </location>
</feature>
<protein>
    <submittedName>
        <fullName evidence="4">Uncharacterized protein</fullName>
    </submittedName>
</protein>
<proteinExistence type="predicted"/>
<keyword evidence="2" id="KW-1133">Transmembrane helix</keyword>
<dbReference type="Proteomes" id="UP000578077">
    <property type="component" value="Unassembled WGS sequence"/>
</dbReference>
<keyword evidence="3" id="KW-0732">Signal</keyword>
<accession>A0A841E868</accession>
<feature type="chain" id="PRO_5032732993" evidence="3">
    <location>
        <begin position="36"/>
        <end position="416"/>
    </location>
</feature>
<feature type="signal peptide" evidence="3">
    <location>
        <begin position="1"/>
        <end position="35"/>
    </location>
</feature>
<evidence type="ECO:0000256" key="2">
    <source>
        <dbReference type="SAM" id="Phobius"/>
    </source>
</evidence>
<feature type="compositionally biased region" description="Low complexity" evidence="1">
    <location>
        <begin position="211"/>
        <end position="240"/>
    </location>
</feature>
<dbReference type="AlphaFoldDB" id="A0A841E868"/>